<organism evidence="13 14">
    <name type="scientific">Pseudoroseicyclus tamaricis</name>
    <dbReference type="NCBI Taxonomy" id="2705421"/>
    <lineage>
        <taxon>Bacteria</taxon>
        <taxon>Pseudomonadati</taxon>
        <taxon>Pseudomonadota</taxon>
        <taxon>Alphaproteobacteria</taxon>
        <taxon>Rhodobacterales</taxon>
        <taxon>Paracoccaceae</taxon>
        <taxon>Pseudoroseicyclus</taxon>
    </lineage>
</organism>
<name>A0A6B2JIE7_9RHOB</name>
<evidence type="ECO:0000256" key="11">
    <source>
        <dbReference type="ARBA" id="ARBA00093666"/>
    </source>
</evidence>
<dbReference type="AlphaFoldDB" id="A0A6B2JIE7"/>
<accession>A0A6B2JIE7</accession>
<dbReference type="GO" id="GO:0046872">
    <property type="term" value="F:metal ion binding"/>
    <property type="evidence" value="ECO:0007669"/>
    <property type="project" value="UniProtKB-KW"/>
</dbReference>
<keyword evidence="9" id="KW-0961">Cell wall biogenesis/degradation</keyword>
<keyword evidence="5 12" id="KW-0732">Signal</keyword>
<dbReference type="SUPFAM" id="SSF55166">
    <property type="entry name" value="Hedgehog/DD-peptidase"/>
    <property type="match status" value="1"/>
</dbReference>
<dbReference type="Proteomes" id="UP000474757">
    <property type="component" value="Unassembled WGS sequence"/>
</dbReference>
<evidence type="ECO:0000256" key="3">
    <source>
        <dbReference type="ARBA" id="ARBA00022670"/>
    </source>
</evidence>
<dbReference type="RefSeq" id="WP_163892518.1">
    <property type="nucleotide sequence ID" value="NZ_JAAFYS010000002.1"/>
</dbReference>
<evidence type="ECO:0000256" key="4">
    <source>
        <dbReference type="ARBA" id="ARBA00022723"/>
    </source>
</evidence>
<evidence type="ECO:0000256" key="7">
    <source>
        <dbReference type="ARBA" id="ARBA00022833"/>
    </source>
</evidence>
<dbReference type="GO" id="GO:0006508">
    <property type="term" value="P:proteolysis"/>
    <property type="evidence" value="ECO:0007669"/>
    <property type="project" value="UniProtKB-KW"/>
</dbReference>
<feature type="signal peptide" evidence="12">
    <location>
        <begin position="1"/>
        <end position="32"/>
    </location>
</feature>
<evidence type="ECO:0000256" key="12">
    <source>
        <dbReference type="SAM" id="SignalP"/>
    </source>
</evidence>
<sequence length="189" mass="20329">MTKSGTSGFSRRALLRAFSATAVAAAPTFSNAAGFLRGGGDIRRLEMYSGRTGERINTIYWIDGEYIGEAVREITAFMRDWRNGKTIDIDTRTMDIMAASHRLLDTSAPYMLLSGYRSPETNAMLRATSSGVASNSLHIRGQAADLRIEGRSVNQIAGAASSCRAGGVGRYSGSNFVHMDCGAVRSWGS</sequence>
<gene>
    <name evidence="13" type="ORF">GZA08_09215</name>
</gene>
<dbReference type="PANTHER" id="PTHR37425">
    <property type="match status" value="1"/>
</dbReference>
<dbReference type="GO" id="GO:0071555">
    <property type="term" value="P:cell wall organization"/>
    <property type="evidence" value="ECO:0007669"/>
    <property type="project" value="UniProtKB-KW"/>
</dbReference>
<keyword evidence="4" id="KW-0479">Metal-binding</keyword>
<dbReference type="PANTHER" id="PTHR37425:SF1">
    <property type="entry name" value="OUTER MEMBRANE PROTEIN"/>
    <property type="match status" value="1"/>
</dbReference>
<evidence type="ECO:0000256" key="9">
    <source>
        <dbReference type="ARBA" id="ARBA00023316"/>
    </source>
</evidence>
<evidence type="ECO:0000256" key="10">
    <source>
        <dbReference type="ARBA" id="ARBA00093448"/>
    </source>
</evidence>
<comment type="pathway">
    <text evidence="2">Cell wall biogenesis; cell wall polysaccharide biosynthesis.</text>
</comment>
<comment type="caution">
    <text evidence="13">The sequence shown here is derived from an EMBL/GenBank/DDBJ whole genome shotgun (WGS) entry which is preliminary data.</text>
</comment>
<dbReference type="PROSITE" id="PS51318">
    <property type="entry name" value="TAT"/>
    <property type="match status" value="1"/>
</dbReference>
<comment type="similarity">
    <text evidence="10">Belongs to the peptidase M15 family.</text>
</comment>
<evidence type="ECO:0000256" key="6">
    <source>
        <dbReference type="ARBA" id="ARBA00022801"/>
    </source>
</evidence>
<evidence type="ECO:0000313" key="13">
    <source>
        <dbReference type="EMBL" id="NDV01143.1"/>
    </source>
</evidence>
<reference evidence="13 14" key="1">
    <citation type="submission" date="2020-02" db="EMBL/GenBank/DDBJ databases">
        <title>Pseudoroseicyclus tamarix, sp. nov., isolated from offshore sediment of a Tamarix chinensis forest.</title>
        <authorList>
            <person name="Gai Y."/>
        </authorList>
    </citation>
    <scope>NUCLEOTIDE SEQUENCE [LARGE SCALE GENOMIC DNA]</scope>
    <source>
        <strain evidence="13 14">CLL3-39</strain>
    </source>
</reference>
<dbReference type="InterPro" id="IPR010275">
    <property type="entry name" value="MepK"/>
</dbReference>
<evidence type="ECO:0000256" key="1">
    <source>
        <dbReference type="ARBA" id="ARBA00001947"/>
    </source>
</evidence>
<evidence type="ECO:0000256" key="2">
    <source>
        <dbReference type="ARBA" id="ARBA00004776"/>
    </source>
</evidence>
<evidence type="ECO:0000256" key="8">
    <source>
        <dbReference type="ARBA" id="ARBA00023049"/>
    </source>
</evidence>
<dbReference type="InterPro" id="IPR006311">
    <property type="entry name" value="TAT_signal"/>
</dbReference>
<comment type="cofactor">
    <cofactor evidence="1">
        <name>Zn(2+)</name>
        <dbReference type="ChEBI" id="CHEBI:29105"/>
    </cofactor>
</comment>
<dbReference type="Pfam" id="PF05951">
    <property type="entry name" value="Peptidase_M15_2"/>
    <property type="match status" value="1"/>
</dbReference>
<dbReference type="Gene3D" id="3.30.1380.10">
    <property type="match status" value="1"/>
</dbReference>
<keyword evidence="8" id="KW-0482">Metalloprotease</keyword>
<evidence type="ECO:0000313" key="14">
    <source>
        <dbReference type="Proteomes" id="UP000474757"/>
    </source>
</evidence>
<dbReference type="EMBL" id="JAAGAB010000002">
    <property type="protein sequence ID" value="NDV01143.1"/>
    <property type="molecule type" value="Genomic_DNA"/>
</dbReference>
<dbReference type="GO" id="GO:0008237">
    <property type="term" value="F:metallopeptidase activity"/>
    <property type="evidence" value="ECO:0007669"/>
    <property type="project" value="UniProtKB-KW"/>
</dbReference>
<keyword evidence="14" id="KW-1185">Reference proteome</keyword>
<dbReference type="InterPro" id="IPR009045">
    <property type="entry name" value="Zn_M74/Hedgehog-like"/>
</dbReference>
<protein>
    <recommendedName>
        <fullName evidence="11">Murein endopeptidase K</fullName>
    </recommendedName>
</protein>
<keyword evidence="3" id="KW-0645">Protease</keyword>
<feature type="chain" id="PRO_5025376371" description="Murein endopeptidase K" evidence="12">
    <location>
        <begin position="33"/>
        <end position="189"/>
    </location>
</feature>
<keyword evidence="7" id="KW-0862">Zinc</keyword>
<proteinExistence type="inferred from homology"/>
<evidence type="ECO:0000256" key="5">
    <source>
        <dbReference type="ARBA" id="ARBA00022729"/>
    </source>
</evidence>
<keyword evidence="6" id="KW-0378">Hydrolase</keyword>